<dbReference type="EMBL" id="AHHD01000338">
    <property type="protein sequence ID" value="EKG14646.1"/>
    <property type="molecule type" value="Genomic_DNA"/>
</dbReference>
<dbReference type="PANTHER" id="PTHR15074:SF0">
    <property type="entry name" value="METHYL-CPG-BINDING DOMAIN PROTEIN 4-LIKE PROTEIN"/>
    <property type="match status" value="1"/>
</dbReference>
<feature type="compositionally biased region" description="Acidic residues" evidence="3">
    <location>
        <begin position="1632"/>
        <end position="1644"/>
    </location>
</feature>
<dbReference type="InterPro" id="IPR011257">
    <property type="entry name" value="DNA_glycosylase"/>
</dbReference>
<gene>
    <name evidence="4" type="ORF">MPH_08119</name>
</gene>
<dbReference type="PANTHER" id="PTHR15074">
    <property type="entry name" value="METHYL-CPG-BINDING PROTEIN"/>
    <property type="match status" value="1"/>
</dbReference>
<keyword evidence="2" id="KW-0539">Nucleus</keyword>
<dbReference type="InParanoid" id="K2QXN6"/>
<feature type="compositionally biased region" description="Polar residues" evidence="3">
    <location>
        <begin position="1587"/>
        <end position="1603"/>
    </location>
</feature>
<feature type="region of interest" description="Disordered" evidence="3">
    <location>
        <begin position="314"/>
        <end position="376"/>
    </location>
</feature>
<dbReference type="InterPro" id="IPR045138">
    <property type="entry name" value="MeCP2/MBD4"/>
</dbReference>
<dbReference type="STRING" id="1126212.K2QXN6"/>
<accession>K2QXN6</accession>
<feature type="compositionally biased region" description="Polar residues" evidence="3">
    <location>
        <begin position="1039"/>
        <end position="1049"/>
    </location>
</feature>
<dbReference type="OrthoDB" id="10265068at2759"/>
<feature type="region of interest" description="Disordered" evidence="3">
    <location>
        <begin position="381"/>
        <end position="400"/>
    </location>
</feature>
<dbReference type="SUPFAM" id="SSF48150">
    <property type="entry name" value="DNA-glycosylase"/>
    <property type="match status" value="1"/>
</dbReference>
<reference evidence="4 5" key="1">
    <citation type="journal article" date="2012" name="BMC Genomics">
        <title>Tools to kill: Genome of one of the most destructive plant pathogenic fungi Macrophomina phaseolina.</title>
        <authorList>
            <person name="Islam M.S."/>
            <person name="Haque M.S."/>
            <person name="Islam M.M."/>
            <person name="Emdad E.M."/>
            <person name="Halim A."/>
            <person name="Hossen Q.M.M."/>
            <person name="Hossain M.Z."/>
            <person name="Ahmed B."/>
            <person name="Rahim S."/>
            <person name="Rahman M.S."/>
            <person name="Alam M.M."/>
            <person name="Hou S."/>
            <person name="Wan X."/>
            <person name="Saito J.A."/>
            <person name="Alam M."/>
        </authorList>
    </citation>
    <scope>NUCLEOTIDE SEQUENCE [LARGE SCALE GENOMIC DNA]</scope>
    <source>
        <strain evidence="4 5">MS6</strain>
    </source>
</reference>
<feature type="region of interest" description="Disordered" evidence="3">
    <location>
        <begin position="1493"/>
        <end position="1648"/>
    </location>
</feature>
<comment type="subcellular location">
    <subcellularLocation>
        <location evidence="1">Nucleus</location>
    </subcellularLocation>
</comment>
<evidence type="ECO:0000256" key="1">
    <source>
        <dbReference type="ARBA" id="ARBA00004123"/>
    </source>
</evidence>
<feature type="compositionally biased region" description="Acidic residues" evidence="3">
    <location>
        <begin position="1712"/>
        <end position="1722"/>
    </location>
</feature>
<feature type="compositionally biased region" description="Polar residues" evidence="3">
    <location>
        <begin position="829"/>
        <end position="839"/>
    </location>
</feature>
<evidence type="ECO:0000313" key="5">
    <source>
        <dbReference type="Proteomes" id="UP000007129"/>
    </source>
</evidence>
<feature type="compositionally biased region" description="Acidic residues" evidence="3">
    <location>
        <begin position="1004"/>
        <end position="1023"/>
    </location>
</feature>
<feature type="compositionally biased region" description="Low complexity" evidence="3">
    <location>
        <begin position="704"/>
        <end position="721"/>
    </location>
</feature>
<feature type="compositionally biased region" description="Basic and acidic residues" evidence="3">
    <location>
        <begin position="509"/>
        <end position="535"/>
    </location>
</feature>
<feature type="compositionally biased region" description="Polar residues" evidence="3">
    <location>
        <begin position="1515"/>
        <end position="1524"/>
    </location>
</feature>
<feature type="compositionally biased region" description="Low complexity" evidence="3">
    <location>
        <begin position="777"/>
        <end position="796"/>
    </location>
</feature>
<feature type="compositionally biased region" description="Basic and acidic residues" evidence="3">
    <location>
        <begin position="1083"/>
        <end position="1092"/>
    </location>
</feature>
<dbReference type="VEuPathDB" id="FungiDB:MPH_08119"/>
<feature type="compositionally biased region" description="Polar residues" evidence="3">
    <location>
        <begin position="797"/>
        <end position="816"/>
    </location>
</feature>
<evidence type="ECO:0000313" key="4">
    <source>
        <dbReference type="EMBL" id="EKG14646.1"/>
    </source>
</evidence>
<evidence type="ECO:0000256" key="3">
    <source>
        <dbReference type="SAM" id="MobiDB-lite"/>
    </source>
</evidence>
<feature type="region of interest" description="Disordered" evidence="3">
    <location>
        <begin position="964"/>
        <end position="1263"/>
    </location>
</feature>
<feature type="compositionally biased region" description="Polar residues" evidence="3">
    <location>
        <begin position="32"/>
        <end position="43"/>
    </location>
</feature>
<sequence length="1740" mass="190574">MARPDTQMRNPPANKRRKLETPSMPYQGRRPSYSSLSFASDTQPRPVPVTPRKPAAHLREPVAQPSPAPVATSMLENLPPLLQKTLHKPGIMKYATDLINDGKLDNKALVDAVKTFAQRRGLTEAVVEDCLADVRAELGRRQPPIRAALAGTLKRKRSPSASGNGGLIVPTPKTDPTHFSSAGILLEHPPAELHGKPRQKWKKKHRRIVEALGLRRDSSSVPSPALSQKPDPNRLLMHGQESASVRYQESEGPGQVKVKRERSPSPSEDGYGFTPTRETHPRHFSHEGALLEKPPPGLNHRVYKKWHTTRGRILKTLDSRSSNNNTSSNVVTHKSSARHGSNFKQDNIPSDRQGSEKSERAEHSKGLKSASGDTLTIMPTPETHPRHFSPGGTVLEKPPEGLDHKKRRRWQKMHDRIIHTLSSSKHSLGVPSPTLPKGAMAWQESGFGQESISFGHQDNDRSELNEQFKPSETLELAEEAGLVRSVETGTAPTMDWAEEFDGIAMDVEEQSKEKNAPPEDVRGKDYGAVELDHSPTRSPEPENSASEGEDRRPVAAPGHESGSDSGSDSGSEAESDATSEKSEESDKEDLAVHKTPNKASTTSSPAQRASDATKKAPNGEDDGTKISKLFEKFLPPALKYFPPQVPITTKAPESLKSESESELETSSDSSSDSDITSELKSVPKKPADRAAQQPRKLDPTPKWSSSSASDSDSGTDSGPDAISKSALQQLRDSIPLTGSRPNSKNDSDTNSASRPSKFQALPTQSAITMQKIRKSTSVRTASSSSKSDSDVDSGSRPTNSPIPATLQPRKSATTSSRDPDFDSDPAESGSEQTPTPTNQKLKKSNPVLTSHFNREPNANPMSEKVRLPGRTSPLLDTSSSHATDSDADQDVEAGSEKSTRFATPQPDSHPIQTPAPKSLAHLKPDLTTTLKMGSDSGLDVKSEKLFSPERQVGHFVCVRIDRDHEAHVGNEDFKDEDEASEDDDSVQKVSPRRIFTVSFNKGEDADEQMVDPEDSSELEDPMTEDSASVGEETPLRRSFTVSFGKGNNSDEPMPDADDAPDDASKPDDVLEIESASEPDESVGELKPKDAPDTRGTSNSENNESNNSSIIEAKRSSPRKTPTDPLNGNDRLDEDQSRKRRGTSEDYPWITPKGRREASERSMMSSARKNGSVKADWTRSSDDNVSRPADSIDIHLPSTTQAAELAEARGVSDAESRASSYDRDPKGFLGPDGNLSAQKRRTGLRSKHFSPPPSSQTRKRPPAGIISYLPFPSIKARRFGLIQEELAHKPFQLLIAVIFLNKTNGAKAIPKFREFIKRYPGPDELAHANLLDVTSMIRALGLFKGRSQSLIELAKLWLVDPPRAGRRHRTLNYPFKGASKNIKKDEIVDDADPRVGAFEIGHLPGCGPYALDSWRIFCRDVLRGVALDWNGAGTGDEGFEPEWKRVRPDDKELRAYLKWMWLREGWEWDPETGKKTLAKEEKIRLAEEHMRWDQERNSEVYVESPGGEKEDDVGTGATNELSVNENGYRGLVEEDSEDDGSSADDKMEEDNGLPPPPPLSQPRSDIGDEEEEDRSSDPAAAQLAREAIQSQVRSHLQVPATQQNPSPSPASVAAVAGDYCQDDGAITEKATDSEAELTASEDDPGDNPTYSYLSGFRQLFGRAERTAKWYYTGTVEETPPPESPETKARRDAKGEAMVDEDGSEPIEYRGSGDEGDVDVDVEMSETRSQEGGLGRQASPEL</sequence>
<feature type="compositionally biased region" description="Acidic residues" evidence="3">
    <location>
        <begin position="1532"/>
        <end position="1550"/>
    </location>
</feature>
<feature type="compositionally biased region" description="Basic and acidic residues" evidence="3">
    <location>
        <begin position="1175"/>
        <end position="1192"/>
    </location>
</feature>
<dbReference type="GO" id="GO:0003677">
    <property type="term" value="F:DNA binding"/>
    <property type="evidence" value="ECO:0007669"/>
    <property type="project" value="InterPro"/>
</dbReference>
<feature type="compositionally biased region" description="Acidic residues" evidence="3">
    <location>
        <begin position="1069"/>
        <end position="1082"/>
    </location>
</feature>
<protein>
    <submittedName>
        <fullName evidence="4">DNA glycosylase</fullName>
    </submittedName>
</protein>
<dbReference type="eggNOG" id="KOG4161">
    <property type="taxonomic scope" value="Eukaryota"/>
</dbReference>
<feature type="region of interest" description="Disordered" evidence="3">
    <location>
        <begin position="483"/>
        <end position="919"/>
    </location>
</feature>
<feature type="compositionally biased region" description="Low complexity" evidence="3">
    <location>
        <begin position="321"/>
        <end position="332"/>
    </location>
</feature>
<dbReference type="HOGENOM" id="CLU_239705_0_0_1"/>
<feature type="compositionally biased region" description="Basic and acidic residues" evidence="3">
    <location>
        <begin position="578"/>
        <end position="592"/>
    </location>
</feature>
<feature type="compositionally biased region" description="Basic residues" evidence="3">
    <location>
        <begin position="1237"/>
        <end position="1247"/>
    </location>
</feature>
<organism evidence="4 5">
    <name type="scientific">Macrophomina phaseolina (strain MS6)</name>
    <name type="common">Charcoal rot fungus</name>
    <dbReference type="NCBI Taxonomy" id="1126212"/>
    <lineage>
        <taxon>Eukaryota</taxon>
        <taxon>Fungi</taxon>
        <taxon>Dikarya</taxon>
        <taxon>Ascomycota</taxon>
        <taxon>Pezizomycotina</taxon>
        <taxon>Dothideomycetes</taxon>
        <taxon>Dothideomycetes incertae sedis</taxon>
        <taxon>Botryosphaeriales</taxon>
        <taxon>Botryosphaeriaceae</taxon>
        <taxon>Macrophomina</taxon>
    </lineage>
</organism>
<evidence type="ECO:0000256" key="2">
    <source>
        <dbReference type="ARBA" id="ARBA00023242"/>
    </source>
</evidence>
<feature type="compositionally biased region" description="Low complexity" evidence="3">
    <location>
        <begin position="666"/>
        <end position="680"/>
    </location>
</feature>
<feature type="compositionally biased region" description="Basic and acidic residues" evidence="3">
    <location>
        <begin position="611"/>
        <end position="631"/>
    </location>
</feature>
<dbReference type="GO" id="GO:0006281">
    <property type="term" value="P:DNA repair"/>
    <property type="evidence" value="ECO:0007669"/>
    <property type="project" value="InterPro"/>
</dbReference>
<dbReference type="Gene3D" id="1.10.340.30">
    <property type="entry name" value="Hypothetical protein, domain 2"/>
    <property type="match status" value="1"/>
</dbReference>
<dbReference type="GO" id="GO:0005634">
    <property type="term" value="C:nucleus"/>
    <property type="evidence" value="ECO:0007669"/>
    <property type="project" value="UniProtKB-SubCell"/>
</dbReference>
<feature type="compositionally biased region" description="Basic and acidic residues" evidence="3">
    <location>
        <begin position="1683"/>
        <end position="1695"/>
    </location>
</feature>
<dbReference type="Proteomes" id="UP000007129">
    <property type="component" value="Unassembled WGS sequence"/>
</dbReference>
<feature type="compositionally biased region" description="Acidic residues" evidence="3">
    <location>
        <begin position="1052"/>
        <end position="1061"/>
    </location>
</feature>
<feature type="region of interest" description="Disordered" evidence="3">
    <location>
        <begin position="214"/>
        <end position="281"/>
    </location>
</feature>
<feature type="compositionally biased region" description="Basic and acidic residues" evidence="3">
    <location>
        <begin position="353"/>
        <end position="365"/>
    </location>
</feature>
<name>K2QXN6_MACPH</name>
<dbReference type="GO" id="GO:0003824">
    <property type="term" value="F:catalytic activity"/>
    <property type="evidence" value="ECO:0007669"/>
    <property type="project" value="InterPro"/>
</dbReference>
<feature type="region of interest" description="Disordered" evidence="3">
    <location>
        <begin position="1670"/>
        <end position="1740"/>
    </location>
</feature>
<comment type="caution">
    <text evidence="4">The sequence shown here is derived from an EMBL/GenBank/DDBJ whole genome shotgun (WGS) entry which is preliminary data.</text>
</comment>
<proteinExistence type="predicted"/>
<feature type="region of interest" description="Disordered" evidence="3">
    <location>
        <begin position="1"/>
        <end position="68"/>
    </location>
</feature>
<feature type="compositionally biased region" description="Polar residues" evidence="3">
    <location>
        <begin position="739"/>
        <end position="768"/>
    </location>
</feature>
<feature type="compositionally biased region" description="Polar residues" evidence="3">
    <location>
        <begin position="597"/>
        <end position="607"/>
    </location>
</feature>
<feature type="compositionally biased region" description="Low complexity" evidence="3">
    <location>
        <begin position="1097"/>
        <end position="1110"/>
    </location>
</feature>
<feature type="region of interest" description="Disordered" evidence="3">
    <location>
        <begin position="152"/>
        <end position="174"/>
    </location>
</feature>
<feature type="compositionally biased region" description="Polar residues" evidence="3">
    <location>
        <begin position="338"/>
        <end position="352"/>
    </location>
</feature>
<feature type="compositionally biased region" description="Basic and acidic residues" evidence="3">
    <location>
        <begin position="1205"/>
        <end position="1225"/>
    </location>
</feature>
<feature type="compositionally biased region" description="Acidic residues" evidence="3">
    <location>
        <begin position="973"/>
        <end position="984"/>
    </location>
</feature>